<name>A0A0A8Z173_ARUDO</name>
<organism evidence="1">
    <name type="scientific">Arundo donax</name>
    <name type="common">Giant reed</name>
    <name type="synonym">Donax arundinaceus</name>
    <dbReference type="NCBI Taxonomy" id="35708"/>
    <lineage>
        <taxon>Eukaryota</taxon>
        <taxon>Viridiplantae</taxon>
        <taxon>Streptophyta</taxon>
        <taxon>Embryophyta</taxon>
        <taxon>Tracheophyta</taxon>
        <taxon>Spermatophyta</taxon>
        <taxon>Magnoliopsida</taxon>
        <taxon>Liliopsida</taxon>
        <taxon>Poales</taxon>
        <taxon>Poaceae</taxon>
        <taxon>PACMAD clade</taxon>
        <taxon>Arundinoideae</taxon>
        <taxon>Arundineae</taxon>
        <taxon>Arundo</taxon>
    </lineage>
</organism>
<proteinExistence type="predicted"/>
<reference evidence="1" key="2">
    <citation type="journal article" date="2015" name="Data Brief">
        <title>Shoot transcriptome of the giant reed, Arundo donax.</title>
        <authorList>
            <person name="Barrero R.A."/>
            <person name="Guerrero F.D."/>
            <person name="Moolhuijzen P."/>
            <person name="Goolsby J.A."/>
            <person name="Tidwell J."/>
            <person name="Bellgard S.E."/>
            <person name="Bellgard M.I."/>
        </authorList>
    </citation>
    <scope>NUCLEOTIDE SEQUENCE</scope>
    <source>
        <tissue evidence="1">Shoot tissue taken approximately 20 cm above the soil surface</tissue>
    </source>
</reference>
<accession>A0A0A8Z173</accession>
<protein>
    <submittedName>
        <fullName evidence="1">Uncharacterized protein</fullName>
    </submittedName>
</protein>
<evidence type="ECO:0000313" key="1">
    <source>
        <dbReference type="EMBL" id="JAD28587.1"/>
    </source>
</evidence>
<reference evidence="1" key="1">
    <citation type="submission" date="2014-09" db="EMBL/GenBank/DDBJ databases">
        <authorList>
            <person name="Magalhaes I.L.F."/>
            <person name="Oliveira U."/>
            <person name="Santos F.R."/>
            <person name="Vidigal T.H.D.A."/>
            <person name="Brescovit A.D."/>
            <person name="Santos A.J."/>
        </authorList>
    </citation>
    <scope>NUCLEOTIDE SEQUENCE</scope>
    <source>
        <tissue evidence="1">Shoot tissue taken approximately 20 cm above the soil surface</tissue>
    </source>
</reference>
<sequence length="39" mass="4601">MCFALLSCCQYEHGRTPRLELHQVGRESIEYPRSLAHLR</sequence>
<dbReference type="AlphaFoldDB" id="A0A0A8Z173"/>
<dbReference type="EMBL" id="GBRH01269308">
    <property type="protein sequence ID" value="JAD28587.1"/>
    <property type="molecule type" value="Transcribed_RNA"/>
</dbReference>